<dbReference type="SUPFAM" id="SSF47616">
    <property type="entry name" value="GST C-terminal domain-like"/>
    <property type="match status" value="1"/>
</dbReference>
<dbReference type="InterPro" id="IPR010987">
    <property type="entry name" value="Glutathione-S-Trfase_C-like"/>
</dbReference>
<dbReference type="InterPro" id="IPR004046">
    <property type="entry name" value="GST_C"/>
</dbReference>
<dbReference type="PANTHER" id="PTHR11571:SF150">
    <property type="entry name" value="GLUTATHIONE S-TRANSFERASE"/>
    <property type="match status" value="1"/>
</dbReference>
<dbReference type="SUPFAM" id="SSF52833">
    <property type="entry name" value="Thioredoxin-like"/>
    <property type="match status" value="1"/>
</dbReference>
<evidence type="ECO:0000313" key="3">
    <source>
        <dbReference type="EnsemblMetazoa" id="XP_038075533.1"/>
    </source>
</evidence>
<reference evidence="3" key="1">
    <citation type="submission" date="2022-11" db="UniProtKB">
        <authorList>
            <consortium name="EnsemblMetazoa"/>
        </authorList>
    </citation>
    <scope>IDENTIFICATION</scope>
</reference>
<keyword evidence="4" id="KW-1185">Reference proteome</keyword>
<dbReference type="EnsemblMetazoa" id="XM_038219605.1">
    <property type="protein sequence ID" value="XP_038075533.1"/>
    <property type="gene ID" value="LOC119743220"/>
</dbReference>
<evidence type="ECO:0008006" key="5">
    <source>
        <dbReference type="Google" id="ProtNLM"/>
    </source>
</evidence>
<sequence length="228" mass="25529">MIFVSCGIISSASSSSAMVRYVLHYFRFHGRAEATRLAFKLAGVDYQEKYIEWPSAEWEECKQRYPTQQVPVLEVDGKIIGQSKAILRYVGREFGLYGKTSLDAAYIDQAIDTAEDIWAAVNDTYVGTKEQQAAKTKTFLTEVVPPVYASLDRQFAVEPAGEYIVGNSITIADLFFFTAVDFVNFVSRGANSLEKFPKLTTLKSRIASDPKIAAWLAERPPEPPYQPE</sequence>
<feature type="domain" description="GST N-terminal" evidence="1">
    <location>
        <begin position="19"/>
        <end position="98"/>
    </location>
</feature>
<dbReference type="SFLD" id="SFLDG01205">
    <property type="entry name" value="AMPS.1"/>
    <property type="match status" value="1"/>
</dbReference>
<dbReference type="CDD" id="cd03039">
    <property type="entry name" value="GST_N_Sigma_like"/>
    <property type="match status" value="1"/>
</dbReference>
<dbReference type="PROSITE" id="PS50405">
    <property type="entry name" value="GST_CTER"/>
    <property type="match status" value="1"/>
</dbReference>
<dbReference type="Gene3D" id="1.20.1050.10">
    <property type="match status" value="1"/>
</dbReference>
<proteinExistence type="predicted"/>
<dbReference type="SFLD" id="SFLDS00019">
    <property type="entry name" value="Glutathione_Transferase_(cytos"/>
    <property type="match status" value="1"/>
</dbReference>
<evidence type="ECO:0000313" key="4">
    <source>
        <dbReference type="Proteomes" id="UP000887568"/>
    </source>
</evidence>
<evidence type="ECO:0000259" key="1">
    <source>
        <dbReference type="PROSITE" id="PS50404"/>
    </source>
</evidence>
<name>A0A914BGZ0_PATMI</name>
<dbReference type="GO" id="GO:0004364">
    <property type="term" value="F:glutathione transferase activity"/>
    <property type="evidence" value="ECO:0007669"/>
    <property type="project" value="TreeGrafter"/>
</dbReference>
<dbReference type="OMA" id="WIYRELD"/>
<dbReference type="FunFam" id="1.20.1050.10:FF:000030">
    <property type="entry name" value="Glutathione S-transferase S1"/>
    <property type="match status" value="1"/>
</dbReference>
<feature type="domain" description="GST C-terminal" evidence="2">
    <location>
        <begin position="100"/>
        <end position="225"/>
    </location>
</feature>
<dbReference type="AlphaFoldDB" id="A0A914BGZ0"/>
<dbReference type="OrthoDB" id="414243at2759"/>
<dbReference type="GeneID" id="119743220"/>
<dbReference type="PANTHER" id="PTHR11571">
    <property type="entry name" value="GLUTATHIONE S-TRANSFERASE"/>
    <property type="match status" value="1"/>
</dbReference>
<dbReference type="Proteomes" id="UP000887568">
    <property type="component" value="Unplaced"/>
</dbReference>
<dbReference type="SFLD" id="SFLDG00363">
    <property type="entry name" value="AMPS_(cytGST):_Alpha-__Mu-__Pi"/>
    <property type="match status" value="1"/>
</dbReference>
<dbReference type="GO" id="GO:0006749">
    <property type="term" value="P:glutathione metabolic process"/>
    <property type="evidence" value="ECO:0007669"/>
    <property type="project" value="TreeGrafter"/>
</dbReference>
<dbReference type="Gene3D" id="3.40.30.10">
    <property type="entry name" value="Glutaredoxin"/>
    <property type="match status" value="1"/>
</dbReference>
<dbReference type="Pfam" id="PF02798">
    <property type="entry name" value="GST_N"/>
    <property type="match status" value="1"/>
</dbReference>
<dbReference type="RefSeq" id="XP_038075533.1">
    <property type="nucleotide sequence ID" value="XM_038219605.1"/>
</dbReference>
<evidence type="ECO:0000259" key="2">
    <source>
        <dbReference type="PROSITE" id="PS50405"/>
    </source>
</evidence>
<dbReference type="Pfam" id="PF14497">
    <property type="entry name" value="GST_C_3"/>
    <property type="match status" value="1"/>
</dbReference>
<protein>
    <recommendedName>
        <fullName evidence="5">Glutathione S-transferase</fullName>
    </recommendedName>
</protein>
<dbReference type="PROSITE" id="PS50404">
    <property type="entry name" value="GST_NTER"/>
    <property type="match status" value="1"/>
</dbReference>
<dbReference type="InterPro" id="IPR004045">
    <property type="entry name" value="Glutathione_S-Trfase_N"/>
</dbReference>
<dbReference type="InterPro" id="IPR050213">
    <property type="entry name" value="GST_superfamily"/>
</dbReference>
<dbReference type="InterPro" id="IPR036282">
    <property type="entry name" value="Glutathione-S-Trfase_C_sf"/>
</dbReference>
<dbReference type="InterPro" id="IPR036249">
    <property type="entry name" value="Thioredoxin-like_sf"/>
</dbReference>
<organism evidence="3 4">
    <name type="scientific">Patiria miniata</name>
    <name type="common">Bat star</name>
    <name type="synonym">Asterina miniata</name>
    <dbReference type="NCBI Taxonomy" id="46514"/>
    <lineage>
        <taxon>Eukaryota</taxon>
        <taxon>Metazoa</taxon>
        <taxon>Echinodermata</taxon>
        <taxon>Eleutherozoa</taxon>
        <taxon>Asterozoa</taxon>
        <taxon>Asteroidea</taxon>
        <taxon>Valvatacea</taxon>
        <taxon>Valvatida</taxon>
        <taxon>Asterinidae</taxon>
        <taxon>Patiria</taxon>
    </lineage>
</organism>
<dbReference type="InterPro" id="IPR040079">
    <property type="entry name" value="Glutathione_S-Trfase"/>
</dbReference>
<accession>A0A914BGZ0</accession>
<dbReference type="CDD" id="cd03192">
    <property type="entry name" value="GST_C_Sigma_like"/>
    <property type="match status" value="1"/>
</dbReference>